<evidence type="ECO:0000313" key="3">
    <source>
        <dbReference type="Proteomes" id="UP000613177"/>
    </source>
</evidence>
<evidence type="ECO:0000313" key="2">
    <source>
        <dbReference type="EMBL" id="KAG2231737.1"/>
    </source>
</evidence>
<feature type="signal peptide" evidence="1">
    <location>
        <begin position="1"/>
        <end position="17"/>
    </location>
</feature>
<protein>
    <submittedName>
        <fullName evidence="2">Uncharacterized protein</fullName>
    </submittedName>
</protein>
<sequence>MKLSILLLVGIFGLNFAAPVKDDCITSEKVKLRLLSSFNEQLGKVFADDFAAAYDDTVSISSRNITGCFREDDLKFVCEALYLLYETRVPEAAVVVSEDCDEIGKALYH</sequence>
<dbReference type="EMBL" id="JAEPRE010000138">
    <property type="protein sequence ID" value="KAG2231737.1"/>
    <property type="molecule type" value="Genomic_DNA"/>
</dbReference>
<dbReference type="AlphaFoldDB" id="A0A8H7SM47"/>
<dbReference type="Proteomes" id="UP000613177">
    <property type="component" value="Unassembled WGS sequence"/>
</dbReference>
<keyword evidence="1" id="KW-0732">Signal</keyword>
<proteinExistence type="predicted"/>
<reference evidence="2" key="1">
    <citation type="submission" date="2021-01" db="EMBL/GenBank/DDBJ databases">
        <title>Metabolic potential, ecology and presence of endohyphal bacteria is reflected in genomic diversity of Mucoromycotina.</title>
        <authorList>
            <person name="Muszewska A."/>
            <person name="Okrasinska A."/>
            <person name="Steczkiewicz K."/>
            <person name="Drgas O."/>
            <person name="Orlowska M."/>
            <person name="Perlinska-Lenart U."/>
            <person name="Aleksandrzak-Piekarczyk T."/>
            <person name="Szatraj K."/>
            <person name="Zielenkiewicz U."/>
            <person name="Pilsyk S."/>
            <person name="Malc E."/>
            <person name="Mieczkowski P."/>
            <person name="Kruszewska J.S."/>
            <person name="Biernat P."/>
            <person name="Pawlowska J."/>
        </authorList>
    </citation>
    <scope>NUCLEOTIDE SEQUENCE</scope>
    <source>
        <strain evidence="2">WA0000018081</strain>
    </source>
</reference>
<name>A0A8H7SM47_9FUNG</name>
<accession>A0A8H7SM47</accession>
<feature type="chain" id="PRO_5034456091" evidence="1">
    <location>
        <begin position="18"/>
        <end position="109"/>
    </location>
</feature>
<keyword evidence="3" id="KW-1185">Reference proteome</keyword>
<organism evidence="2 3">
    <name type="scientific">Thamnidium elegans</name>
    <dbReference type="NCBI Taxonomy" id="101142"/>
    <lineage>
        <taxon>Eukaryota</taxon>
        <taxon>Fungi</taxon>
        <taxon>Fungi incertae sedis</taxon>
        <taxon>Mucoromycota</taxon>
        <taxon>Mucoromycotina</taxon>
        <taxon>Mucoromycetes</taxon>
        <taxon>Mucorales</taxon>
        <taxon>Mucorineae</taxon>
        <taxon>Mucoraceae</taxon>
        <taxon>Thamnidium</taxon>
    </lineage>
</organism>
<gene>
    <name evidence="2" type="ORF">INT48_003592</name>
</gene>
<evidence type="ECO:0000256" key="1">
    <source>
        <dbReference type="SAM" id="SignalP"/>
    </source>
</evidence>
<comment type="caution">
    <text evidence="2">The sequence shown here is derived from an EMBL/GenBank/DDBJ whole genome shotgun (WGS) entry which is preliminary data.</text>
</comment>